<protein>
    <submittedName>
        <fullName evidence="1">Uncharacterized protein</fullName>
    </submittedName>
</protein>
<comment type="caution">
    <text evidence="1">The sequence shown here is derived from an EMBL/GenBank/DDBJ whole genome shotgun (WGS) entry which is preliminary data.</text>
</comment>
<keyword evidence="2" id="KW-1185">Reference proteome</keyword>
<accession>A0ABN0Z938</accession>
<reference evidence="1 2" key="1">
    <citation type="journal article" date="2019" name="Int. J. Syst. Evol. Microbiol.">
        <title>The Global Catalogue of Microorganisms (GCM) 10K type strain sequencing project: providing services to taxonomists for standard genome sequencing and annotation.</title>
        <authorList>
            <consortium name="The Broad Institute Genomics Platform"/>
            <consortium name="The Broad Institute Genome Sequencing Center for Infectious Disease"/>
            <person name="Wu L."/>
            <person name="Ma J."/>
        </authorList>
    </citation>
    <scope>NUCLEOTIDE SEQUENCE [LARGE SCALE GENOMIC DNA]</scope>
    <source>
        <strain evidence="1 2">JCM 12149</strain>
    </source>
</reference>
<dbReference type="EMBL" id="BAAADM010000041">
    <property type="protein sequence ID" value="GAA0439658.1"/>
    <property type="molecule type" value="Genomic_DNA"/>
</dbReference>
<organism evidence="1 2">
    <name type="scientific">Lentibacillus halophilus</name>
    <dbReference type="NCBI Taxonomy" id="295065"/>
    <lineage>
        <taxon>Bacteria</taxon>
        <taxon>Bacillati</taxon>
        <taxon>Bacillota</taxon>
        <taxon>Bacilli</taxon>
        <taxon>Bacillales</taxon>
        <taxon>Bacillaceae</taxon>
        <taxon>Lentibacillus</taxon>
    </lineage>
</organism>
<gene>
    <name evidence="1" type="ORF">GCM10008983_15680</name>
</gene>
<evidence type="ECO:0000313" key="1">
    <source>
        <dbReference type="EMBL" id="GAA0439658.1"/>
    </source>
</evidence>
<name>A0ABN0Z938_9BACI</name>
<proteinExistence type="predicted"/>
<sequence length="132" mass="15176">MWMVPELDKSTFNVNINGSVDYSVKGMNGRYEKSLQWTGKTMDCHVIGIHPFNYDAWKFDAYSHFAGDGKRAGYIQIAIKLHYYSIFRCGYFPDSGCGIFVRQVWEKECDCACSDYYWLGRPIGWLGGPRNG</sequence>
<evidence type="ECO:0000313" key="2">
    <source>
        <dbReference type="Proteomes" id="UP001501459"/>
    </source>
</evidence>
<dbReference type="Proteomes" id="UP001501459">
    <property type="component" value="Unassembled WGS sequence"/>
</dbReference>